<dbReference type="AlphaFoldDB" id="A0A2S2PWQ8"/>
<evidence type="ECO:0000313" key="1">
    <source>
        <dbReference type="EMBL" id="MBY69968.1"/>
    </source>
</evidence>
<sequence>MLLVCREPPYRIGDNLETLERKHSKSNQNEYSPRTMQRNHSTADDDEIYTYFFRNISVIYVCACAPYSRSVKNICPRNCACVHERAFSFSLDLFGRTKYYIYSFKYRNRWLCDVTRCN</sequence>
<reference evidence="1" key="1">
    <citation type="submission" date="2018-04" db="EMBL/GenBank/DDBJ databases">
        <title>Transcriptome assembly of Sipha flava.</title>
        <authorList>
            <person name="Scully E.D."/>
            <person name="Geib S.M."/>
            <person name="Palmer N.A."/>
            <person name="Koch K."/>
            <person name="Bradshaw J."/>
            <person name="Heng-Moss T."/>
            <person name="Sarath G."/>
        </authorList>
    </citation>
    <scope>NUCLEOTIDE SEQUENCE</scope>
</reference>
<name>A0A2S2PWQ8_9HEMI</name>
<proteinExistence type="predicted"/>
<organism evidence="1">
    <name type="scientific">Sipha flava</name>
    <name type="common">yellow sugarcane aphid</name>
    <dbReference type="NCBI Taxonomy" id="143950"/>
    <lineage>
        <taxon>Eukaryota</taxon>
        <taxon>Metazoa</taxon>
        <taxon>Ecdysozoa</taxon>
        <taxon>Arthropoda</taxon>
        <taxon>Hexapoda</taxon>
        <taxon>Insecta</taxon>
        <taxon>Pterygota</taxon>
        <taxon>Neoptera</taxon>
        <taxon>Paraneoptera</taxon>
        <taxon>Hemiptera</taxon>
        <taxon>Sternorrhyncha</taxon>
        <taxon>Aphidomorpha</taxon>
        <taxon>Aphidoidea</taxon>
        <taxon>Aphididae</taxon>
        <taxon>Sipha</taxon>
    </lineage>
</organism>
<gene>
    <name evidence="1" type="ORF">g.121751</name>
</gene>
<dbReference type="EMBL" id="GGMS01000765">
    <property type="protein sequence ID" value="MBY69968.1"/>
    <property type="molecule type" value="Transcribed_RNA"/>
</dbReference>
<protein>
    <submittedName>
        <fullName evidence="1">Uncharacterized protein</fullName>
    </submittedName>
</protein>
<accession>A0A2S2PWQ8</accession>